<dbReference type="InterPro" id="IPR036291">
    <property type="entry name" value="NAD(P)-bd_dom_sf"/>
</dbReference>
<protein>
    <submittedName>
        <fullName evidence="5">Nucleotide sugar dehydrogenase</fullName>
    </submittedName>
</protein>
<proteinExistence type="inferred from homology"/>
<comment type="caution">
    <text evidence="5">The sequence shown here is derived from an EMBL/GenBank/DDBJ whole genome shotgun (WGS) entry which is preliminary data.</text>
</comment>
<dbReference type="PANTHER" id="PTHR43491:SF1">
    <property type="entry name" value="UDP-N-ACETYL-D-MANNOSAMINE DEHYDROGENASE"/>
    <property type="match status" value="1"/>
</dbReference>
<dbReference type="Gene3D" id="3.40.50.720">
    <property type="entry name" value="NAD(P)-binding Rossmann-like Domain"/>
    <property type="match status" value="2"/>
</dbReference>
<reference evidence="5 6" key="1">
    <citation type="submission" date="2024-10" db="EMBL/GenBank/DDBJ databases">
        <title>The Natural Products Discovery Center: Release of the First 8490 Sequenced Strains for Exploring Actinobacteria Biosynthetic Diversity.</title>
        <authorList>
            <person name="Kalkreuter E."/>
            <person name="Kautsar S.A."/>
            <person name="Yang D."/>
            <person name="Bader C.D."/>
            <person name="Teijaro C.N."/>
            <person name="Fluegel L."/>
            <person name="Davis C.M."/>
            <person name="Simpson J.R."/>
            <person name="Lauterbach L."/>
            <person name="Steele A.D."/>
            <person name="Gui C."/>
            <person name="Meng S."/>
            <person name="Li G."/>
            <person name="Viehrig K."/>
            <person name="Ye F."/>
            <person name="Su P."/>
            <person name="Kiefer A.F."/>
            <person name="Nichols A."/>
            <person name="Cepeda A.J."/>
            <person name="Yan W."/>
            <person name="Fan B."/>
            <person name="Jiang Y."/>
            <person name="Adhikari A."/>
            <person name="Zheng C.-J."/>
            <person name="Schuster L."/>
            <person name="Cowan T.M."/>
            <person name="Smanski M.J."/>
            <person name="Chevrette M.G."/>
            <person name="De Carvalho L.P.S."/>
            <person name="Shen B."/>
        </authorList>
    </citation>
    <scope>NUCLEOTIDE SEQUENCE [LARGE SCALE GENOMIC DNA]</scope>
    <source>
        <strain evidence="5 6">NPDC012540</strain>
    </source>
</reference>
<keyword evidence="2" id="KW-0520">NAD</keyword>
<dbReference type="InterPro" id="IPR036220">
    <property type="entry name" value="UDP-Glc/GDP-Man_DH_C_sf"/>
</dbReference>
<dbReference type="PIRSF" id="PIRSF500136">
    <property type="entry name" value="UDP_ManNAc_DH"/>
    <property type="match status" value="1"/>
</dbReference>
<dbReference type="SMART" id="SM00984">
    <property type="entry name" value="UDPG_MGDP_dh_C"/>
    <property type="match status" value="1"/>
</dbReference>
<accession>A0ABW6XFK1</accession>
<evidence type="ECO:0000256" key="3">
    <source>
        <dbReference type="PIRNR" id="PIRNR000124"/>
    </source>
</evidence>
<dbReference type="InterPro" id="IPR001732">
    <property type="entry name" value="UDP-Glc/GDP-Man_DH_N"/>
</dbReference>
<sequence>MTASLPAQSQHGRLADVAVVGLGYVGLPTALSLFAAGRTVVGVDTSESRLADIRSVRVDLLPAQQDRLAQALLDPGFRVTSDPAAALEADAVIICVPTPVDGGLLPDLRALKAACASAVAHAVPGQLLVLTSTSYVGTTRELLVEPLVARGLRPGTDVFVAFAPERIDPGNPSHSPDRTPRVIGGVTGRCTELAASLLAGTAPSVHRVDSPEAAEMSKLWENTFRAVNIALANELAENCLELGLEPLHVIEAAATKPYGFMPFYPGPGVGGHCIPCDPHYLLWQLRAREVASPLVEVAMTAIAERPARVAGKVRDALTARGLATAGARVLILGIAYKPGVADLRESPALEIMDRLAAWGATVGYSDPLVPRLDRHGVVRHSVAAPCPADWDLVLVHTLHPGAEVVWPADSPVVLDVTRRPAGVAAGAAV</sequence>
<evidence type="ECO:0000256" key="1">
    <source>
        <dbReference type="ARBA" id="ARBA00023002"/>
    </source>
</evidence>
<keyword evidence="6" id="KW-1185">Reference proteome</keyword>
<dbReference type="InterPro" id="IPR017476">
    <property type="entry name" value="UDP-Glc/GDP-Man"/>
</dbReference>
<gene>
    <name evidence="5" type="ORF">ACFY8O_31960</name>
</gene>
<dbReference type="PANTHER" id="PTHR43491">
    <property type="entry name" value="UDP-N-ACETYL-D-MANNOSAMINE DEHYDROGENASE"/>
    <property type="match status" value="1"/>
</dbReference>
<dbReference type="SUPFAM" id="SSF52413">
    <property type="entry name" value="UDP-glucose/GDP-mannose dehydrogenase C-terminal domain"/>
    <property type="match status" value="1"/>
</dbReference>
<name>A0ABW6XFK1_9ACTN</name>
<keyword evidence="1" id="KW-0560">Oxidoreductase</keyword>
<dbReference type="Proteomes" id="UP001602322">
    <property type="component" value="Unassembled WGS sequence"/>
</dbReference>
<dbReference type="SUPFAM" id="SSF48179">
    <property type="entry name" value="6-phosphogluconate dehydrogenase C-terminal domain-like"/>
    <property type="match status" value="1"/>
</dbReference>
<dbReference type="Pfam" id="PF03721">
    <property type="entry name" value="UDPG_MGDP_dh_N"/>
    <property type="match status" value="1"/>
</dbReference>
<dbReference type="Pfam" id="PF00984">
    <property type="entry name" value="UDPG_MGDP_dh"/>
    <property type="match status" value="1"/>
</dbReference>
<dbReference type="PIRSF" id="PIRSF000124">
    <property type="entry name" value="UDPglc_GDPman_dh"/>
    <property type="match status" value="1"/>
</dbReference>
<evidence type="ECO:0000313" key="6">
    <source>
        <dbReference type="Proteomes" id="UP001602322"/>
    </source>
</evidence>
<dbReference type="InterPro" id="IPR014027">
    <property type="entry name" value="UDP-Glc/GDP-Man_DH_C"/>
</dbReference>
<dbReference type="EMBL" id="JBIBEG010000013">
    <property type="protein sequence ID" value="MFF5900511.1"/>
    <property type="molecule type" value="Genomic_DNA"/>
</dbReference>
<dbReference type="SUPFAM" id="SSF51735">
    <property type="entry name" value="NAD(P)-binding Rossmann-fold domains"/>
    <property type="match status" value="1"/>
</dbReference>
<feature type="domain" description="UDP-glucose/GDP-mannose dehydrogenase C-terminal" evidence="4">
    <location>
        <begin position="330"/>
        <end position="422"/>
    </location>
</feature>
<dbReference type="InterPro" id="IPR028359">
    <property type="entry name" value="UDP_ManNAc/GlcNAc_DH"/>
</dbReference>
<evidence type="ECO:0000313" key="5">
    <source>
        <dbReference type="EMBL" id="MFF5900511.1"/>
    </source>
</evidence>
<organism evidence="5 6">
    <name type="scientific">Streptomyces argenteolus</name>
    <dbReference type="NCBI Taxonomy" id="67274"/>
    <lineage>
        <taxon>Bacteria</taxon>
        <taxon>Bacillati</taxon>
        <taxon>Actinomycetota</taxon>
        <taxon>Actinomycetes</taxon>
        <taxon>Kitasatosporales</taxon>
        <taxon>Streptomycetaceae</taxon>
        <taxon>Streptomyces</taxon>
    </lineage>
</organism>
<dbReference type="RefSeq" id="WP_387908704.1">
    <property type="nucleotide sequence ID" value="NZ_JBIBEG010000013.1"/>
</dbReference>
<dbReference type="InterPro" id="IPR008927">
    <property type="entry name" value="6-PGluconate_DH-like_C_sf"/>
</dbReference>
<dbReference type="InterPro" id="IPR014026">
    <property type="entry name" value="UDP-Glc/GDP-Man_DH_dimer"/>
</dbReference>
<dbReference type="NCBIfam" id="TIGR03026">
    <property type="entry name" value="NDP-sugDHase"/>
    <property type="match status" value="1"/>
</dbReference>
<dbReference type="Pfam" id="PF03720">
    <property type="entry name" value="UDPG_MGDP_dh_C"/>
    <property type="match status" value="1"/>
</dbReference>
<comment type="similarity">
    <text evidence="3">Belongs to the UDP-glucose/GDP-mannose dehydrogenase family.</text>
</comment>
<evidence type="ECO:0000259" key="4">
    <source>
        <dbReference type="SMART" id="SM00984"/>
    </source>
</evidence>
<evidence type="ECO:0000256" key="2">
    <source>
        <dbReference type="ARBA" id="ARBA00023027"/>
    </source>
</evidence>